<dbReference type="Proteomes" id="UP001163321">
    <property type="component" value="Chromosome 5"/>
</dbReference>
<gene>
    <name evidence="1" type="ORF">PsorP6_008780</name>
</gene>
<dbReference type="EMBL" id="CM047584">
    <property type="protein sequence ID" value="KAI9911385.1"/>
    <property type="molecule type" value="Genomic_DNA"/>
</dbReference>
<reference evidence="1 2" key="1">
    <citation type="journal article" date="2022" name="bioRxiv">
        <title>The genome of the oomycete Peronosclerospora sorghi, a cosmopolitan pathogen of maize and sorghum, is inflated with dispersed pseudogenes.</title>
        <authorList>
            <person name="Fletcher K."/>
            <person name="Martin F."/>
            <person name="Isakeit T."/>
            <person name="Cavanaugh K."/>
            <person name="Magill C."/>
            <person name="Michelmore R."/>
        </authorList>
    </citation>
    <scope>NUCLEOTIDE SEQUENCE [LARGE SCALE GENOMIC DNA]</scope>
    <source>
        <strain evidence="1">P6</strain>
    </source>
</reference>
<sequence>MLSCQVEHVTRIAEGRLETNNLLETELEQVRMQAANFKHMPKFYGAAQWAPKLIILQILSLQLFNVGFCMVQIFAIQQCSHYVAQGLILGICHGAHVTLDQFFAYHTQTITTVNGLKNCFAIIATSFVSALCLMLFVERAKKCLDFGVTLYFIDFLVQCFYSVRPLLLANEMEFPKMWDWWLVHLVALCVTVLLGEYLCSRRELEEIPMMGLFTKHTSRKN</sequence>
<proteinExistence type="predicted"/>
<organism evidence="1 2">
    <name type="scientific">Peronosclerospora sorghi</name>
    <dbReference type="NCBI Taxonomy" id="230839"/>
    <lineage>
        <taxon>Eukaryota</taxon>
        <taxon>Sar</taxon>
        <taxon>Stramenopiles</taxon>
        <taxon>Oomycota</taxon>
        <taxon>Peronosporomycetes</taxon>
        <taxon>Peronosporales</taxon>
        <taxon>Peronosporaceae</taxon>
        <taxon>Peronosclerospora</taxon>
    </lineage>
</organism>
<keyword evidence="2" id="KW-1185">Reference proteome</keyword>
<name>A0ACC0VYD3_9STRA</name>
<evidence type="ECO:0000313" key="2">
    <source>
        <dbReference type="Proteomes" id="UP001163321"/>
    </source>
</evidence>
<protein>
    <submittedName>
        <fullName evidence="1">Uncharacterized protein</fullName>
    </submittedName>
</protein>
<evidence type="ECO:0000313" key="1">
    <source>
        <dbReference type="EMBL" id="KAI9911385.1"/>
    </source>
</evidence>
<accession>A0ACC0VYD3</accession>
<comment type="caution">
    <text evidence="1">The sequence shown here is derived from an EMBL/GenBank/DDBJ whole genome shotgun (WGS) entry which is preliminary data.</text>
</comment>